<dbReference type="InterPro" id="IPR037914">
    <property type="entry name" value="SpoVT-AbrB_sf"/>
</dbReference>
<dbReference type="Gene3D" id="2.10.260.10">
    <property type="match status" value="1"/>
</dbReference>
<feature type="compositionally biased region" description="Polar residues" evidence="1">
    <location>
        <begin position="122"/>
        <end position="132"/>
    </location>
</feature>
<protein>
    <submittedName>
        <fullName evidence="2">Bifunctional DNA-binding transcriptional regulator/antitoxin component of YhaV-PrlF toxin-antitoxin module</fullName>
    </submittedName>
</protein>
<feature type="region of interest" description="Disordered" evidence="1">
    <location>
        <begin position="107"/>
        <end position="139"/>
    </location>
</feature>
<evidence type="ECO:0000256" key="1">
    <source>
        <dbReference type="SAM" id="MobiDB-lite"/>
    </source>
</evidence>
<dbReference type="Proteomes" id="UP000256977">
    <property type="component" value="Unassembled WGS sequence"/>
</dbReference>
<dbReference type="SUPFAM" id="SSF89447">
    <property type="entry name" value="AbrB/MazE/MraZ-like"/>
    <property type="match status" value="1"/>
</dbReference>
<dbReference type="OrthoDB" id="2324168at2"/>
<proteinExistence type="predicted"/>
<name>A0A3D9JQY1_9BACL</name>
<accession>A0A3D9JQY1</accession>
<keyword evidence="3" id="KW-1185">Reference proteome</keyword>
<reference evidence="2 3" key="1">
    <citation type="submission" date="2018-07" db="EMBL/GenBank/DDBJ databases">
        <title>Genomic Encyclopedia of Type Strains, Phase III (KMG-III): the genomes of soil and plant-associated and newly described type strains.</title>
        <authorList>
            <person name="Whitman W."/>
        </authorList>
    </citation>
    <scope>NUCLEOTIDE SEQUENCE [LARGE SCALE GENOMIC DNA]</scope>
    <source>
        <strain evidence="2 3">CECT 7287</strain>
    </source>
</reference>
<evidence type="ECO:0000313" key="3">
    <source>
        <dbReference type="Proteomes" id="UP000256977"/>
    </source>
</evidence>
<organism evidence="2 3">
    <name type="scientific">Cohnella phaseoli</name>
    <dbReference type="NCBI Taxonomy" id="456490"/>
    <lineage>
        <taxon>Bacteria</taxon>
        <taxon>Bacillati</taxon>
        <taxon>Bacillota</taxon>
        <taxon>Bacilli</taxon>
        <taxon>Bacillales</taxon>
        <taxon>Paenibacillaceae</taxon>
        <taxon>Cohnella</taxon>
    </lineage>
</organism>
<gene>
    <name evidence="2" type="ORF">DFP98_11317</name>
</gene>
<dbReference type="Pfam" id="PF13412">
    <property type="entry name" value="HTH_24"/>
    <property type="match status" value="1"/>
</dbReference>
<dbReference type="Gene3D" id="1.10.10.10">
    <property type="entry name" value="Winged helix-like DNA-binding domain superfamily/Winged helix DNA-binding domain"/>
    <property type="match status" value="1"/>
</dbReference>
<sequence>MFSPEGSISGYGMIRKLDQLGRIVIPIEIYRYTGIKPNEDSVEIFYDEVSKEIVLKHYTGSGCMFCLSIDHIHVYKNKIICKSCLGELSGINANWDQTGKQIQKVLGDSQEGQESSEFDTLLSKNRSNNINERSTRKSKTDDSIIEMMAILQENPKMTQKELANRLNFSQSRISQLKKLIRSRYPI</sequence>
<dbReference type="InterPro" id="IPR036388">
    <property type="entry name" value="WH-like_DNA-bd_sf"/>
</dbReference>
<dbReference type="RefSeq" id="WP_116061771.1">
    <property type="nucleotide sequence ID" value="NZ_QRDZ01000013.1"/>
</dbReference>
<dbReference type="GO" id="GO:0003677">
    <property type="term" value="F:DNA binding"/>
    <property type="evidence" value="ECO:0007669"/>
    <property type="project" value="UniProtKB-KW"/>
</dbReference>
<evidence type="ECO:0000313" key="2">
    <source>
        <dbReference type="EMBL" id="RED75957.1"/>
    </source>
</evidence>
<dbReference type="AlphaFoldDB" id="A0A3D9JQY1"/>
<comment type="caution">
    <text evidence="2">The sequence shown here is derived from an EMBL/GenBank/DDBJ whole genome shotgun (WGS) entry which is preliminary data.</text>
</comment>
<keyword evidence="2" id="KW-0238">DNA-binding</keyword>
<dbReference type="EMBL" id="QRDZ01000013">
    <property type="protein sequence ID" value="RED75957.1"/>
    <property type="molecule type" value="Genomic_DNA"/>
</dbReference>